<dbReference type="EMBL" id="LMVM01000041">
    <property type="protein sequence ID" value="PAV02957.1"/>
    <property type="molecule type" value="Genomic_DNA"/>
</dbReference>
<protein>
    <submittedName>
        <fullName evidence="1">Uncharacterized protein</fullName>
    </submittedName>
</protein>
<organism evidence="1 2">
    <name type="scientific">Methanobacterium bryantii</name>
    <dbReference type="NCBI Taxonomy" id="2161"/>
    <lineage>
        <taxon>Archaea</taxon>
        <taxon>Methanobacteriati</taxon>
        <taxon>Methanobacteriota</taxon>
        <taxon>Methanomada group</taxon>
        <taxon>Methanobacteria</taxon>
        <taxon>Methanobacteriales</taxon>
        <taxon>Methanobacteriaceae</taxon>
        <taxon>Methanobacterium</taxon>
    </lineage>
</organism>
<dbReference type="RefSeq" id="WP_069582467.1">
    <property type="nucleotide sequence ID" value="NZ_LMVM01000041.1"/>
</dbReference>
<proteinExistence type="predicted"/>
<sequence length="183" mass="20225">MRKKKFYLLNPNFAADLDEGWTTSRWINFGLNVGPSLIPFIGWEGGVAGRLGINYLTSSGTKNMLMIAGGSRLGIKYSTSSGAEKMVTTVTGNSESYVITNMPKWGGGTFTGGYMSTVEYIKYGTNKRVIRTAFGDTGDEAAKNALKYTYLPDRVAYVIDRNGENIDETSYNVYNNISEYLKH</sequence>
<gene>
    <name evidence="1" type="ORF">ASJ80_03890</name>
</gene>
<accession>A0A2A2H0P1</accession>
<evidence type="ECO:0000313" key="1">
    <source>
        <dbReference type="EMBL" id="PAV02957.1"/>
    </source>
</evidence>
<name>A0A2A2H0P1_METBR</name>
<evidence type="ECO:0000313" key="2">
    <source>
        <dbReference type="Proteomes" id="UP000217784"/>
    </source>
</evidence>
<dbReference type="AlphaFoldDB" id="A0A2A2H0P1"/>
<dbReference type="Proteomes" id="UP000217784">
    <property type="component" value="Unassembled WGS sequence"/>
</dbReference>
<keyword evidence="2" id="KW-1185">Reference proteome</keyword>
<comment type="caution">
    <text evidence="1">The sequence shown here is derived from an EMBL/GenBank/DDBJ whole genome shotgun (WGS) entry which is preliminary data.</text>
</comment>
<reference evidence="1 2" key="1">
    <citation type="journal article" date="2017" name="BMC Genomics">
        <title>Genomic analysis of methanogenic archaea reveals a shift towards energy conservation.</title>
        <authorList>
            <person name="Gilmore S.P."/>
            <person name="Henske J.K."/>
            <person name="Sexton J.A."/>
            <person name="Solomon K.V."/>
            <person name="Seppala S."/>
            <person name="Yoo J.I."/>
            <person name="Huyett L.M."/>
            <person name="Pressman A."/>
            <person name="Cogan J.Z."/>
            <person name="Kivenson V."/>
            <person name="Peng X."/>
            <person name="Tan Y."/>
            <person name="Valentine D.L."/>
            <person name="O'Malley M.A."/>
        </authorList>
    </citation>
    <scope>NUCLEOTIDE SEQUENCE [LARGE SCALE GENOMIC DNA]</scope>
    <source>
        <strain evidence="1 2">M.o.H.</strain>
    </source>
</reference>